<dbReference type="Proteomes" id="UP001199469">
    <property type="component" value="Unassembled WGS sequence"/>
</dbReference>
<dbReference type="Pfam" id="PF13439">
    <property type="entry name" value="Glyco_transf_4"/>
    <property type="match status" value="1"/>
</dbReference>
<evidence type="ECO:0000259" key="3">
    <source>
        <dbReference type="Pfam" id="PF00534"/>
    </source>
</evidence>
<evidence type="ECO:0000313" key="5">
    <source>
        <dbReference type="EMBL" id="MCD2193640.1"/>
    </source>
</evidence>
<reference evidence="5 6" key="1">
    <citation type="submission" date="2021-11" db="EMBL/GenBank/DDBJ databases">
        <title>Draft genome sequence of Actinomycetospora sp. SF1 isolated from the rhizosphere soil.</title>
        <authorList>
            <person name="Duangmal K."/>
            <person name="Chantavorakit T."/>
        </authorList>
    </citation>
    <scope>NUCLEOTIDE SEQUENCE [LARGE SCALE GENOMIC DNA]</scope>
    <source>
        <strain evidence="5 6">TBRC 5722</strain>
    </source>
</reference>
<evidence type="ECO:0000259" key="4">
    <source>
        <dbReference type="Pfam" id="PF13439"/>
    </source>
</evidence>
<dbReference type="RefSeq" id="WP_230731967.1">
    <property type="nucleotide sequence ID" value="NZ_JAJNDB010000001.1"/>
</dbReference>
<gene>
    <name evidence="5" type="ORF">LQ327_09625</name>
</gene>
<sequence>MTGYAHPLPSARAAQLPGHGLLVHEWLAPAGGSEQVFDRIVADFPRADVLCLWDDRGNRYPDRQVRETWLARTPLRHHKALALPLTPLVWAHQMHGTYDWAVVSTHSFAHHVRFSCAPGMRKILYVHTPARYVWEPELDARGDGALARAASPWLRALDRRRAAEAHTLVANSHFVARRIARTWSREAHVIHPPVEVERIASVRDWRGRLDGPEAAVSDGLPSEFVLGASRFIPYKRLDLVIRAGEAVDLPVVIAGGGPEEEALRAAAAPARVPVHVVVDPSDALLYSLYQRATVFVFPPVEDFGIMPVEAMATGTPAVVNVEGGAPETLAGRPVGAVFDAASPASLREAVETACSRHRATVADHARRFDSRLFDDAMTSTVVEAVSAP</sequence>
<dbReference type="PANTHER" id="PTHR45947">
    <property type="entry name" value="SULFOQUINOVOSYL TRANSFERASE SQD2"/>
    <property type="match status" value="1"/>
</dbReference>
<dbReference type="Gene3D" id="3.40.50.2000">
    <property type="entry name" value="Glycogen Phosphorylase B"/>
    <property type="match status" value="2"/>
</dbReference>
<proteinExistence type="predicted"/>
<name>A0ABS8P7Y3_9PSEU</name>
<evidence type="ECO:0000256" key="1">
    <source>
        <dbReference type="ARBA" id="ARBA00022676"/>
    </source>
</evidence>
<dbReference type="InterPro" id="IPR050194">
    <property type="entry name" value="Glycosyltransferase_grp1"/>
</dbReference>
<feature type="domain" description="Glycosyltransferase subfamily 4-like N-terminal" evidence="4">
    <location>
        <begin position="31"/>
        <end position="198"/>
    </location>
</feature>
<dbReference type="PANTHER" id="PTHR45947:SF3">
    <property type="entry name" value="SULFOQUINOVOSYL TRANSFERASE SQD2"/>
    <property type="match status" value="1"/>
</dbReference>
<protein>
    <submittedName>
        <fullName evidence="5">Glycosyltransferase</fullName>
        <ecNumber evidence="5">2.4.-.-</ecNumber>
    </submittedName>
</protein>
<comment type="caution">
    <text evidence="5">The sequence shown here is derived from an EMBL/GenBank/DDBJ whole genome shotgun (WGS) entry which is preliminary data.</text>
</comment>
<keyword evidence="2 5" id="KW-0808">Transferase</keyword>
<dbReference type="Pfam" id="PF00534">
    <property type="entry name" value="Glycos_transf_1"/>
    <property type="match status" value="1"/>
</dbReference>
<accession>A0ABS8P7Y3</accession>
<dbReference type="SUPFAM" id="SSF53756">
    <property type="entry name" value="UDP-Glycosyltransferase/glycogen phosphorylase"/>
    <property type="match status" value="1"/>
</dbReference>
<dbReference type="EC" id="2.4.-.-" evidence="5"/>
<dbReference type="GO" id="GO:0016757">
    <property type="term" value="F:glycosyltransferase activity"/>
    <property type="evidence" value="ECO:0007669"/>
    <property type="project" value="UniProtKB-KW"/>
</dbReference>
<dbReference type="InterPro" id="IPR001296">
    <property type="entry name" value="Glyco_trans_1"/>
</dbReference>
<keyword evidence="6" id="KW-1185">Reference proteome</keyword>
<feature type="domain" description="Glycosyl transferase family 1" evidence="3">
    <location>
        <begin position="223"/>
        <end position="354"/>
    </location>
</feature>
<organism evidence="5 6">
    <name type="scientific">Actinomycetospora endophytica</name>
    <dbReference type="NCBI Taxonomy" id="2291215"/>
    <lineage>
        <taxon>Bacteria</taxon>
        <taxon>Bacillati</taxon>
        <taxon>Actinomycetota</taxon>
        <taxon>Actinomycetes</taxon>
        <taxon>Pseudonocardiales</taxon>
        <taxon>Pseudonocardiaceae</taxon>
        <taxon>Actinomycetospora</taxon>
    </lineage>
</organism>
<keyword evidence="1 5" id="KW-0328">Glycosyltransferase</keyword>
<evidence type="ECO:0000313" key="6">
    <source>
        <dbReference type="Proteomes" id="UP001199469"/>
    </source>
</evidence>
<dbReference type="InterPro" id="IPR028098">
    <property type="entry name" value="Glyco_trans_4-like_N"/>
</dbReference>
<evidence type="ECO:0000256" key="2">
    <source>
        <dbReference type="ARBA" id="ARBA00022679"/>
    </source>
</evidence>
<dbReference type="EMBL" id="JAJNDB010000001">
    <property type="protein sequence ID" value="MCD2193640.1"/>
    <property type="molecule type" value="Genomic_DNA"/>
</dbReference>